<protein>
    <recommendedName>
        <fullName evidence="1">J domain-containing protein</fullName>
    </recommendedName>
</protein>
<dbReference type="AlphaFoldDB" id="A0A3G6TFX0"/>
<evidence type="ECO:0000313" key="3">
    <source>
        <dbReference type="Proteomes" id="UP000271193"/>
    </source>
</evidence>
<dbReference type="EMBL" id="CP033932">
    <property type="protein sequence ID" value="AZB25566.1"/>
    <property type="molecule type" value="Genomic_DNA"/>
</dbReference>
<keyword evidence="3" id="KW-1185">Reference proteome</keyword>
<evidence type="ECO:0000259" key="1">
    <source>
        <dbReference type="Pfam" id="PF00226"/>
    </source>
</evidence>
<dbReference type="Gene3D" id="1.10.287.110">
    <property type="entry name" value="DnaJ domain"/>
    <property type="match status" value="1"/>
</dbReference>
<name>A0A3G6TFX0_9FLAO</name>
<dbReference type="KEGG" id="cben:EG339_13720"/>
<gene>
    <name evidence="2" type="ORF">EG339_13720</name>
</gene>
<dbReference type="SUPFAM" id="SSF46565">
    <property type="entry name" value="Chaperone J-domain"/>
    <property type="match status" value="1"/>
</dbReference>
<organism evidence="2 3">
    <name type="scientific">Chryseobacterium bernardetii</name>
    <dbReference type="NCBI Taxonomy" id="1241978"/>
    <lineage>
        <taxon>Bacteria</taxon>
        <taxon>Pseudomonadati</taxon>
        <taxon>Bacteroidota</taxon>
        <taxon>Flavobacteriia</taxon>
        <taxon>Flavobacteriales</taxon>
        <taxon>Weeksellaceae</taxon>
        <taxon>Chryseobacterium group</taxon>
        <taxon>Chryseobacterium</taxon>
    </lineage>
</organism>
<dbReference type="CDD" id="cd06257">
    <property type="entry name" value="DnaJ"/>
    <property type="match status" value="1"/>
</dbReference>
<dbReference type="Proteomes" id="UP000271193">
    <property type="component" value="Chromosome"/>
</dbReference>
<dbReference type="InterPro" id="IPR001623">
    <property type="entry name" value="DnaJ_domain"/>
</dbReference>
<accession>A0A3G6TFX0</accession>
<feature type="domain" description="J" evidence="1">
    <location>
        <begin position="4"/>
        <end position="31"/>
    </location>
</feature>
<sequence>MMKNFYQILGVPTDATNEEIRIAYRKLATKLDQAQKLGTRQKV</sequence>
<dbReference type="Pfam" id="PF00226">
    <property type="entry name" value="DnaJ"/>
    <property type="match status" value="1"/>
</dbReference>
<proteinExistence type="predicted"/>
<dbReference type="InterPro" id="IPR036869">
    <property type="entry name" value="J_dom_sf"/>
</dbReference>
<reference evidence="3" key="1">
    <citation type="submission" date="2018-11" db="EMBL/GenBank/DDBJ databases">
        <title>Proposal to divide the Flavobacteriaceae and reorganize its genera based on Amino Acid Identity values calculated from whole genome sequences.</title>
        <authorList>
            <person name="Nicholson A.C."/>
            <person name="Gulvik C.A."/>
            <person name="Whitney A.M."/>
            <person name="Humrighouse B.W."/>
            <person name="Bell M."/>
            <person name="Holmes B."/>
            <person name="Steigerwalt A.G."/>
            <person name="Villarma A."/>
            <person name="Sheth M."/>
            <person name="Batra D."/>
            <person name="Pryor J."/>
            <person name="Bernardet J.-F."/>
            <person name="Hugo C."/>
            <person name="Kampfer P."/>
            <person name="Newman J."/>
            <person name="McQuiston J.R."/>
        </authorList>
    </citation>
    <scope>NUCLEOTIDE SEQUENCE [LARGE SCALE GENOMIC DNA]</scope>
    <source>
        <strain evidence="3">G0229</strain>
    </source>
</reference>
<evidence type="ECO:0000313" key="2">
    <source>
        <dbReference type="EMBL" id="AZB25566.1"/>
    </source>
</evidence>